<feature type="transmembrane region" description="Helical" evidence="5">
    <location>
        <begin position="6"/>
        <end position="35"/>
    </location>
</feature>
<evidence type="ECO:0000256" key="5">
    <source>
        <dbReference type="RuleBase" id="RU363041"/>
    </source>
</evidence>
<dbReference type="OrthoDB" id="457670at2"/>
<evidence type="ECO:0000256" key="4">
    <source>
        <dbReference type="ARBA" id="ARBA00023136"/>
    </source>
</evidence>
<evidence type="ECO:0000256" key="3">
    <source>
        <dbReference type="ARBA" id="ARBA00022989"/>
    </source>
</evidence>
<name>A0A1I4QE51_9PROT</name>
<keyword evidence="3 5" id="KW-1133">Transmembrane helix</keyword>
<gene>
    <name evidence="6" type="ORF">SAMN05421863_102627</name>
</gene>
<dbReference type="EMBL" id="FOUB01000026">
    <property type="protein sequence ID" value="SFM38371.1"/>
    <property type="molecule type" value="Genomic_DNA"/>
</dbReference>
<comment type="subcellular location">
    <subcellularLocation>
        <location evidence="5">Cell membrane</location>
        <topology evidence="5">Multi-pass membrane protein</topology>
    </subcellularLocation>
    <subcellularLocation>
        <location evidence="1">Membrane</location>
        <topology evidence="1">Multi-pass membrane protein</topology>
    </subcellularLocation>
</comment>
<evidence type="ECO:0000256" key="2">
    <source>
        <dbReference type="ARBA" id="ARBA00022692"/>
    </source>
</evidence>
<keyword evidence="2 5" id="KW-0812">Transmembrane</keyword>
<feature type="transmembrane region" description="Helical" evidence="5">
    <location>
        <begin position="138"/>
        <end position="163"/>
    </location>
</feature>
<feature type="transmembrane region" description="Helical" evidence="5">
    <location>
        <begin position="79"/>
        <end position="99"/>
    </location>
</feature>
<dbReference type="PANTHER" id="PTHR43483:SF3">
    <property type="entry name" value="MEMBRANE TRANSPORTER PROTEIN HI_0806-RELATED"/>
    <property type="match status" value="1"/>
</dbReference>
<feature type="transmembrane region" description="Helical" evidence="5">
    <location>
        <begin position="175"/>
        <end position="201"/>
    </location>
</feature>
<accession>A0A1I4QE51</accession>
<dbReference type="InterPro" id="IPR002781">
    <property type="entry name" value="TM_pro_TauE-like"/>
</dbReference>
<feature type="transmembrane region" description="Helical" evidence="5">
    <location>
        <begin position="106"/>
        <end position="126"/>
    </location>
</feature>
<feature type="transmembrane region" description="Helical" evidence="5">
    <location>
        <begin position="248"/>
        <end position="267"/>
    </location>
</feature>
<dbReference type="Proteomes" id="UP000183287">
    <property type="component" value="Unassembled WGS sequence"/>
</dbReference>
<dbReference type="RefSeq" id="WP_074905576.1">
    <property type="nucleotide sequence ID" value="NZ_FOUB01000026.1"/>
</dbReference>
<feature type="transmembrane region" description="Helical" evidence="5">
    <location>
        <begin position="47"/>
        <end position="67"/>
    </location>
</feature>
<sequence length="268" mass="28583">MEWWLIYLLLGAGVGFLAGLLGIGGGLVIVPVLAYIFTAQDFPSDRILHLALGTTMATIIFTSLASLRMHHAHGAVNWWIVRYLAPGIILGTLAGSTFAGQLSTEVLGIIFVIFIYYAATQMWLNITPTSRHALPGKFGMVSAGSLIGVLSSLVAIGGGILTVPFLSMCNVKLQYAIGTAAAVGFPIAVAGTIGYIINGLLQTQLLPAYSLGYVYLPALVWIAVASMLTAPLGARATHRMQTATLRKIFVALLYFLGTKMLFNLFYAL</sequence>
<comment type="similarity">
    <text evidence="5">Belongs to the 4-toluene sulfonate uptake permease (TSUP) (TC 2.A.102) family.</text>
</comment>
<dbReference type="PANTHER" id="PTHR43483">
    <property type="entry name" value="MEMBRANE TRANSPORTER PROTEIN HI_0806-RELATED"/>
    <property type="match status" value="1"/>
</dbReference>
<dbReference type="Pfam" id="PF01925">
    <property type="entry name" value="TauE"/>
    <property type="match status" value="1"/>
</dbReference>
<keyword evidence="4 5" id="KW-0472">Membrane</keyword>
<organism evidence="6 7">
    <name type="scientific">Nitrosomonas communis</name>
    <dbReference type="NCBI Taxonomy" id="44574"/>
    <lineage>
        <taxon>Bacteria</taxon>
        <taxon>Pseudomonadati</taxon>
        <taxon>Pseudomonadota</taxon>
        <taxon>Betaproteobacteria</taxon>
        <taxon>Nitrosomonadales</taxon>
        <taxon>Nitrosomonadaceae</taxon>
        <taxon>Nitrosomonas</taxon>
    </lineage>
</organism>
<evidence type="ECO:0000313" key="6">
    <source>
        <dbReference type="EMBL" id="SFM38371.1"/>
    </source>
</evidence>
<evidence type="ECO:0000313" key="7">
    <source>
        <dbReference type="Proteomes" id="UP000183287"/>
    </source>
</evidence>
<feature type="transmembrane region" description="Helical" evidence="5">
    <location>
        <begin position="213"/>
        <end position="236"/>
    </location>
</feature>
<dbReference type="AlphaFoldDB" id="A0A1I4QE51"/>
<keyword evidence="5" id="KW-1003">Cell membrane</keyword>
<proteinExistence type="inferred from homology"/>
<evidence type="ECO:0000256" key="1">
    <source>
        <dbReference type="ARBA" id="ARBA00004141"/>
    </source>
</evidence>
<dbReference type="GO" id="GO:0005886">
    <property type="term" value="C:plasma membrane"/>
    <property type="evidence" value="ECO:0007669"/>
    <property type="project" value="UniProtKB-SubCell"/>
</dbReference>
<keyword evidence="7" id="KW-1185">Reference proteome</keyword>
<protein>
    <recommendedName>
        <fullName evidence="5">Probable membrane transporter protein</fullName>
    </recommendedName>
</protein>
<reference evidence="7" key="1">
    <citation type="submission" date="2016-10" db="EMBL/GenBank/DDBJ databases">
        <authorList>
            <person name="Varghese N."/>
            <person name="Submissions S."/>
        </authorList>
    </citation>
    <scope>NUCLEOTIDE SEQUENCE [LARGE SCALE GENOMIC DNA]</scope>
    <source>
        <strain evidence="7">Nm44</strain>
    </source>
</reference>